<dbReference type="GO" id="GO:0006450">
    <property type="term" value="P:regulation of translational fidelity"/>
    <property type="evidence" value="ECO:0007669"/>
    <property type="project" value="InterPro"/>
</dbReference>
<evidence type="ECO:0000313" key="2">
    <source>
        <dbReference type="EMBL" id="OGZ40687.1"/>
    </source>
</evidence>
<evidence type="ECO:0000256" key="1">
    <source>
        <dbReference type="HAMAP-Rule" id="MF_00122"/>
    </source>
</evidence>
<keyword evidence="1" id="KW-0436">Ligase</keyword>
<dbReference type="GO" id="GO:0050566">
    <property type="term" value="F:asparaginyl-tRNA synthase (glutamine-hydrolyzing) activity"/>
    <property type="evidence" value="ECO:0007669"/>
    <property type="project" value="RHEA"/>
</dbReference>
<dbReference type="GO" id="GO:0005524">
    <property type="term" value="F:ATP binding"/>
    <property type="evidence" value="ECO:0007669"/>
    <property type="project" value="UniProtKB-KW"/>
</dbReference>
<proteinExistence type="inferred from homology"/>
<dbReference type="GO" id="GO:0050567">
    <property type="term" value="F:glutaminyl-tRNA synthase (glutamine-hydrolyzing) activity"/>
    <property type="evidence" value="ECO:0007669"/>
    <property type="project" value="UniProtKB-UniRule"/>
</dbReference>
<dbReference type="AlphaFoldDB" id="A0A1G2FSA1"/>
<keyword evidence="1" id="KW-0547">Nucleotide-binding</keyword>
<name>A0A1G2FSA1_9BACT</name>
<keyword evidence="1" id="KW-0067">ATP-binding</keyword>
<protein>
    <recommendedName>
        <fullName evidence="1">Aspartyl/glutamyl-tRNA(Asn/Gln) amidotransferase subunit C</fullName>
        <shortName evidence="1">Asp/Glu-ADT subunit C</shortName>
        <ecNumber evidence="1">6.3.5.-</ecNumber>
    </recommendedName>
</protein>
<comment type="subunit">
    <text evidence="1">Heterotrimer of A, B and C subunits.</text>
</comment>
<dbReference type="InterPro" id="IPR036113">
    <property type="entry name" value="Asp/Glu-ADT_sf_sub_c"/>
</dbReference>
<organism evidence="2 3">
    <name type="scientific">Candidatus Portnoybacteria bacterium RIFCSPLOWO2_02_FULL_39_11</name>
    <dbReference type="NCBI Taxonomy" id="1802001"/>
    <lineage>
        <taxon>Bacteria</taxon>
        <taxon>Candidatus Portnoyibacteriota</taxon>
    </lineage>
</organism>
<dbReference type="Proteomes" id="UP000177126">
    <property type="component" value="Unassembled WGS sequence"/>
</dbReference>
<dbReference type="HAMAP" id="MF_00122">
    <property type="entry name" value="GatC"/>
    <property type="match status" value="1"/>
</dbReference>
<dbReference type="GO" id="GO:0070681">
    <property type="term" value="P:glutaminyl-tRNAGln biosynthesis via transamidation"/>
    <property type="evidence" value="ECO:0007669"/>
    <property type="project" value="TreeGrafter"/>
</dbReference>
<dbReference type="SUPFAM" id="SSF141000">
    <property type="entry name" value="Glu-tRNAGln amidotransferase C subunit"/>
    <property type="match status" value="1"/>
</dbReference>
<dbReference type="Gene3D" id="1.10.20.60">
    <property type="entry name" value="Glu-tRNAGln amidotransferase C subunit, N-terminal domain"/>
    <property type="match status" value="1"/>
</dbReference>
<keyword evidence="1" id="KW-0648">Protein biosynthesis</keyword>
<dbReference type="GO" id="GO:0006412">
    <property type="term" value="P:translation"/>
    <property type="evidence" value="ECO:0007669"/>
    <property type="project" value="UniProtKB-UniRule"/>
</dbReference>
<dbReference type="NCBIfam" id="TIGR00135">
    <property type="entry name" value="gatC"/>
    <property type="match status" value="1"/>
</dbReference>
<reference evidence="2 3" key="1">
    <citation type="journal article" date="2016" name="Nat. Commun.">
        <title>Thousands of microbial genomes shed light on interconnected biogeochemical processes in an aquifer system.</title>
        <authorList>
            <person name="Anantharaman K."/>
            <person name="Brown C.T."/>
            <person name="Hug L.A."/>
            <person name="Sharon I."/>
            <person name="Castelle C.J."/>
            <person name="Probst A.J."/>
            <person name="Thomas B.C."/>
            <person name="Singh A."/>
            <person name="Wilkins M.J."/>
            <person name="Karaoz U."/>
            <person name="Brodie E.L."/>
            <person name="Williams K.H."/>
            <person name="Hubbard S.S."/>
            <person name="Banfield J.F."/>
        </authorList>
    </citation>
    <scope>NUCLEOTIDE SEQUENCE [LARGE SCALE GENOMIC DNA]</scope>
</reference>
<comment type="caution">
    <text evidence="2">The sequence shown here is derived from an EMBL/GenBank/DDBJ whole genome shotgun (WGS) entry which is preliminary data.</text>
</comment>
<dbReference type="EMBL" id="MHNF01000027">
    <property type="protein sequence ID" value="OGZ40687.1"/>
    <property type="molecule type" value="Genomic_DNA"/>
</dbReference>
<dbReference type="Pfam" id="PF02686">
    <property type="entry name" value="GatC"/>
    <property type="match status" value="1"/>
</dbReference>
<dbReference type="PANTHER" id="PTHR15004">
    <property type="entry name" value="GLUTAMYL-TRNA(GLN) AMIDOTRANSFERASE SUBUNIT C, MITOCHONDRIAL"/>
    <property type="match status" value="1"/>
</dbReference>
<evidence type="ECO:0000313" key="3">
    <source>
        <dbReference type="Proteomes" id="UP000177126"/>
    </source>
</evidence>
<comment type="catalytic activity">
    <reaction evidence="1">
        <text>L-glutamyl-tRNA(Gln) + L-glutamine + ATP + H2O = L-glutaminyl-tRNA(Gln) + L-glutamate + ADP + phosphate + H(+)</text>
        <dbReference type="Rhea" id="RHEA:17521"/>
        <dbReference type="Rhea" id="RHEA-COMP:9681"/>
        <dbReference type="Rhea" id="RHEA-COMP:9684"/>
        <dbReference type="ChEBI" id="CHEBI:15377"/>
        <dbReference type="ChEBI" id="CHEBI:15378"/>
        <dbReference type="ChEBI" id="CHEBI:29985"/>
        <dbReference type="ChEBI" id="CHEBI:30616"/>
        <dbReference type="ChEBI" id="CHEBI:43474"/>
        <dbReference type="ChEBI" id="CHEBI:58359"/>
        <dbReference type="ChEBI" id="CHEBI:78520"/>
        <dbReference type="ChEBI" id="CHEBI:78521"/>
        <dbReference type="ChEBI" id="CHEBI:456216"/>
    </reaction>
</comment>
<accession>A0A1G2FSA1</accession>
<dbReference type="EC" id="6.3.5.-" evidence="1"/>
<dbReference type="PANTHER" id="PTHR15004:SF0">
    <property type="entry name" value="GLUTAMYL-TRNA(GLN) AMIDOTRANSFERASE SUBUNIT C, MITOCHONDRIAL"/>
    <property type="match status" value="1"/>
</dbReference>
<comment type="similarity">
    <text evidence="1">Belongs to the GatC family.</text>
</comment>
<comment type="catalytic activity">
    <reaction evidence="1">
        <text>L-aspartyl-tRNA(Asn) + L-glutamine + ATP + H2O = L-asparaginyl-tRNA(Asn) + L-glutamate + ADP + phosphate + 2 H(+)</text>
        <dbReference type="Rhea" id="RHEA:14513"/>
        <dbReference type="Rhea" id="RHEA-COMP:9674"/>
        <dbReference type="Rhea" id="RHEA-COMP:9677"/>
        <dbReference type="ChEBI" id="CHEBI:15377"/>
        <dbReference type="ChEBI" id="CHEBI:15378"/>
        <dbReference type="ChEBI" id="CHEBI:29985"/>
        <dbReference type="ChEBI" id="CHEBI:30616"/>
        <dbReference type="ChEBI" id="CHEBI:43474"/>
        <dbReference type="ChEBI" id="CHEBI:58359"/>
        <dbReference type="ChEBI" id="CHEBI:78515"/>
        <dbReference type="ChEBI" id="CHEBI:78516"/>
        <dbReference type="ChEBI" id="CHEBI:456216"/>
    </reaction>
</comment>
<dbReference type="InterPro" id="IPR003837">
    <property type="entry name" value="GatC"/>
</dbReference>
<comment type="function">
    <text evidence="1">Allows the formation of correctly charged Asn-tRNA(Asn) or Gln-tRNA(Gln) through the transamidation of misacylated Asp-tRNA(Asn) or Glu-tRNA(Gln) in organisms which lack either or both of asparaginyl-tRNA or glutaminyl-tRNA synthetases. The reaction takes place in the presence of glutamine and ATP through an activated phospho-Asp-tRNA(Asn) or phospho-Glu-tRNA(Gln).</text>
</comment>
<sequence length="93" mass="10302">MFDVVHIAKLARLGLSKEEEKKIAKDIADILEFVKKLEEVDVEGVEPMAQATGLNSVTRADESFKRNEQSRAKLLANAPEAKGGYIKVKAVFE</sequence>
<gene>
    <name evidence="1" type="primary">gatC</name>
    <name evidence="2" type="ORF">A3B04_00605</name>
</gene>